<keyword evidence="2" id="KW-1185">Reference proteome</keyword>
<reference evidence="1 2" key="1">
    <citation type="submission" date="2018-11" db="EMBL/GenBank/DDBJ databases">
        <title>Phylogenetic determinants of toxin gene distribution in genomes of Brevibacillus laterosporus.</title>
        <authorList>
            <person name="Glare T.R."/>
            <person name="Durrant A."/>
            <person name="Berry C."/>
            <person name="Palma L."/>
            <person name="Ormskirk M."/>
            <person name="Cox M.O."/>
        </authorList>
    </citation>
    <scope>NUCLEOTIDE SEQUENCE [LARGE SCALE GENOMIC DNA]</scope>
    <source>
        <strain evidence="1 2">1821L</strain>
    </source>
</reference>
<gene>
    <name evidence="1" type="ORF">EEL30_09235</name>
</gene>
<evidence type="ECO:0000313" key="2">
    <source>
        <dbReference type="Proteomes" id="UP000319432"/>
    </source>
</evidence>
<accession>A0A518V6A3</accession>
<protein>
    <submittedName>
        <fullName evidence="1">Uncharacterized protein</fullName>
    </submittedName>
</protein>
<evidence type="ECO:0000313" key="1">
    <source>
        <dbReference type="EMBL" id="QDX92489.1"/>
    </source>
</evidence>
<organism evidence="1 2">
    <name type="scientific">Brevibacillus laterosporus</name>
    <name type="common">Bacillus laterosporus</name>
    <dbReference type="NCBI Taxonomy" id="1465"/>
    <lineage>
        <taxon>Bacteria</taxon>
        <taxon>Bacillati</taxon>
        <taxon>Bacillota</taxon>
        <taxon>Bacilli</taxon>
        <taxon>Bacillales</taxon>
        <taxon>Paenibacillaceae</taxon>
        <taxon>Brevibacillus</taxon>
    </lineage>
</organism>
<name>A0A518V6A3_BRELA</name>
<sequence>METEDRTHVAIVFERVNRAGEPLDTFQLLSAWSWSTEFDLQEEFTDLAEELEPFGCGDISLDKDLQLKCCSGVILGEAPPQAIMSLKGADVRSNF</sequence>
<dbReference type="Proteomes" id="UP000319432">
    <property type="component" value="Chromosome"/>
</dbReference>
<proteinExistence type="predicted"/>
<dbReference type="EMBL" id="CP033464">
    <property type="protein sequence ID" value="QDX92489.1"/>
    <property type="molecule type" value="Genomic_DNA"/>
</dbReference>
<dbReference type="AlphaFoldDB" id="A0A518V6A3"/>